<protein>
    <recommendedName>
        <fullName evidence="3">ATPase</fullName>
    </recommendedName>
</protein>
<dbReference type="AlphaFoldDB" id="A0A926WJE4"/>
<dbReference type="EMBL" id="JACJQU010000009">
    <property type="protein sequence ID" value="MBD2294929.1"/>
    <property type="molecule type" value="Genomic_DNA"/>
</dbReference>
<dbReference type="RefSeq" id="WP_190561802.1">
    <property type="nucleotide sequence ID" value="NZ_JACJQU010000009.1"/>
</dbReference>
<accession>A0A926WJE4</accession>
<organism evidence="1 2">
    <name type="scientific">Anabaena sphaerica FACHB-251</name>
    <dbReference type="NCBI Taxonomy" id="2692883"/>
    <lineage>
        <taxon>Bacteria</taxon>
        <taxon>Bacillati</taxon>
        <taxon>Cyanobacteriota</taxon>
        <taxon>Cyanophyceae</taxon>
        <taxon>Nostocales</taxon>
        <taxon>Nostocaceae</taxon>
        <taxon>Anabaena</taxon>
    </lineage>
</organism>
<dbReference type="Proteomes" id="UP000662185">
    <property type="component" value="Unassembled WGS sequence"/>
</dbReference>
<gene>
    <name evidence="1" type="ORF">H6G06_15935</name>
</gene>
<reference evidence="2" key="1">
    <citation type="journal article" date="2020" name="ISME J.">
        <title>Comparative genomics reveals insights into cyanobacterial evolution and habitat adaptation.</title>
        <authorList>
            <person name="Chen M.Y."/>
            <person name="Teng W.K."/>
            <person name="Zhao L."/>
            <person name="Hu C.X."/>
            <person name="Zhou Y.K."/>
            <person name="Han B.P."/>
            <person name="Song L.R."/>
            <person name="Shu W.S."/>
        </authorList>
    </citation>
    <scope>NUCLEOTIDE SEQUENCE [LARGE SCALE GENOMIC DNA]</scope>
    <source>
        <strain evidence="2">FACHB-251</strain>
    </source>
</reference>
<sequence>MRLLGSSEIAFSLLESQQLLGTEQQKYKLCDLYGNNPLIIKIITHTIVELFNSDVEKFLAQNTLLVSNKIHSLLEQQLNFLSTLEKQIMYTVATHQQPVTINYLINKLPHISISHLFQAIKNLYSRCLIEKTAGKYTLQPLIIEYVQNNFHQNLDPFMNF</sequence>
<evidence type="ECO:0000313" key="1">
    <source>
        <dbReference type="EMBL" id="MBD2294929.1"/>
    </source>
</evidence>
<comment type="caution">
    <text evidence="1">The sequence shown here is derived from an EMBL/GenBank/DDBJ whole genome shotgun (WGS) entry which is preliminary data.</text>
</comment>
<name>A0A926WJE4_9NOST</name>
<evidence type="ECO:0008006" key="3">
    <source>
        <dbReference type="Google" id="ProtNLM"/>
    </source>
</evidence>
<evidence type="ECO:0000313" key="2">
    <source>
        <dbReference type="Proteomes" id="UP000662185"/>
    </source>
</evidence>
<keyword evidence="2" id="KW-1185">Reference proteome</keyword>
<proteinExistence type="predicted"/>